<dbReference type="Proteomes" id="UP000240493">
    <property type="component" value="Unassembled WGS sequence"/>
</dbReference>
<accession>A0A2T3ZJ56</accession>
<evidence type="ECO:0000313" key="2">
    <source>
        <dbReference type="Proteomes" id="UP000240493"/>
    </source>
</evidence>
<protein>
    <submittedName>
        <fullName evidence="1">Uncharacterized protein</fullName>
    </submittedName>
</protein>
<organism evidence="1 2">
    <name type="scientific">Trichoderma asperellum (strain ATCC 204424 / CBS 433.97 / NBRC 101777)</name>
    <dbReference type="NCBI Taxonomy" id="1042311"/>
    <lineage>
        <taxon>Eukaryota</taxon>
        <taxon>Fungi</taxon>
        <taxon>Dikarya</taxon>
        <taxon>Ascomycota</taxon>
        <taxon>Pezizomycotina</taxon>
        <taxon>Sordariomycetes</taxon>
        <taxon>Hypocreomycetidae</taxon>
        <taxon>Hypocreales</taxon>
        <taxon>Hypocreaceae</taxon>
        <taxon>Trichoderma</taxon>
    </lineage>
</organism>
<dbReference type="OrthoDB" id="418242at2759"/>
<name>A0A2T3ZJ56_TRIA4</name>
<evidence type="ECO:0000313" key="1">
    <source>
        <dbReference type="EMBL" id="PTB44812.1"/>
    </source>
</evidence>
<proteinExistence type="predicted"/>
<keyword evidence="2" id="KW-1185">Reference proteome</keyword>
<gene>
    <name evidence="1" type="ORF">M441DRAFT_42962</name>
</gene>
<dbReference type="EMBL" id="KZ679257">
    <property type="protein sequence ID" value="PTB44812.1"/>
    <property type="molecule type" value="Genomic_DNA"/>
</dbReference>
<reference evidence="1 2" key="1">
    <citation type="submission" date="2016-07" db="EMBL/GenBank/DDBJ databases">
        <title>Multiple horizontal gene transfer events from other fungi enriched the ability of initially mycotrophic Trichoderma (Ascomycota) to feed on dead plant biomass.</title>
        <authorList>
            <consortium name="DOE Joint Genome Institute"/>
            <person name="Aerts A."/>
            <person name="Atanasova L."/>
            <person name="Chenthamara K."/>
            <person name="Zhang J."/>
            <person name="Grujic M."/>
            <person name="Henrissat B."/>
            <person name="Kuo A."/>
            <person name="Salamov A."/>
            <person name="Lipzen A."/>
            <person name="Labutti K."/>
            <person name="Barry K."/>
            <person name="Miao Y."/>
            <person name="Rahimi M.J."/>
            <person name="Shen Q."/>
            <person name="Grigoriev I.V."/>
            <person name="Kubicek C.P."/>
            <person name="Druzhinina I.S."/>
        </authorList>
    </citation>
    <scope>NUCLEOTIDE SEQUENCE [LARGE SCALE GENOMIC DNA]</scope>
    <source>
        <strain evidence="1 2">CBS 433.97</strain>
    </source>
</reference>
<dbReference type="AlphaFoldDB" id="A0A2T3ZJ56"/>
<sequence length="232" mass="26285">MMRLYHSVRLYAVRTTASSLALPQQLHLMTLIASHQKTVKQFDLENVIPANNAKSKEAYNYTALLLFDIRQNATPETCGSETFSSPITADVVAYRSASLVLETTSHTIFLSLISLFCAEEVALGHSQSHIPRYPSAAVEAISRMSKTNREKPRTSSAVHEASDTGYDVIQENEDLGRLGDWETGRLRAWVYRLRMMIQDHRWLSKEEDWPISHTNEFCGKPELDHEPNPPKP</sequence>